<dbReference type="Gene3D" id="3.40.190.10">
    <property type="entry name" value="Periplasmic binding protein-like II"/>
    <property type="match status" value="2"/>
</dbReference>
<dbReference type="SUPFAM" id="SSF53850">
    <property type="entry name" value="Periplasmic binding protein-like II"/>
    <property type="match status" value="1"/>
</dbReference>
<evidence type="ECO:0000259" key="5">
    <source>
        <dbReference type="PROSITE" id="PS50931"/>
    </source>
</evidence>
<dbReference type="PRINTS" id="PR00039">
    <property type="entry name" value="HTHLYSR"/>
</dbReference>
<dbReference type="Gene3D" id="1.10.10.10">
    <property type="entry name" value="Winged helix-like DNA-binding domain superfamily/Winged helix DNA-binding domain"/>
    <property type="match status" value="1"/>
</dbReference>
<dbReference type="AlphaFoldDB" id="A0A640W980"/>
<keyword evidence="2" id="KW-0805">Transcription regulation</keyword>
<dbReference type="Pfam" id="PF00126">
    <property type="entry name" value="HTH_1"/>
    <property type="match status" value="1"/>
</dbReference>
<dbReference type="InterPro" id="IPR005119">
    <property type="entry name" value="LysR_subst-bd"/>
</dbReference>
<evidence type="ECO:0000313" key="7">
    <source>
        <dbReference type="Proteomes" id="UP000466024"/>
    </source>
</evidence>
<gene>
    <name evidence="6" type="ORF">F0A16_16930</name>
</gene>
<keyword evidence="4" id="KW-0804">Transcription</keyword>
<dbReference type="GO" id="GO:0006351">
    <property type="term" value="P:DNA-templated transcription"/>
    <property type="evidence" value="ECO:0007669"/>
    <property type="project" value="TreeGrafter"/>
</dbReference>
<dbReference type="InterPro" id="IPR036388">
    <property type="entry name" value="WH-like_DNA-bd_sf"/>
</dbReference>
<reference evidence="6 7" key="1">
    <citation type="submission" date="2019-08" db="EMBL/GenBank/DDBJ databases">
        <title>Bioinformatics analysis of the strain L3 and L5.</title>
        <authorList>
            <person name="Li X."/>
        </authorList>
    </citation>
    <scope>NUCLEOTIDE SEQUENCE [LARGE SCALE GENOMIC DNA]</scope>
    <source>
        <strain evidence="6 7">L3</strain>
    </source>
</reference>
<dbReference type="InterPro" id="IPR000847">
    <property type="entry name" value="LysR_HTH_N"/>
</dbReference>
<evidence type="ECO:0000256" key="2">
    <source>
        <dbReference type="ARBA" id="ARBA00023015"/>
    </source>
</evidence>
<dbReference type="GO" id="GO:0043565">
    <property type="term" value="F:sequence-specific DNA binding"/>
    <property type="evidence" value="ECO:0007669"/>
    <property type="project" value="TreeGrafter"/>
</dbReference>
<dbReference type="RefSeq" id="WP_149436556.1">
    <property type="nucleotide sequence ID" value="NZ_VTPX01000011.1"/>
</dbReference>
<feature type="domain" description="HTH lysR-type" evidence="5">
    <location>
        <begin position="17"/>
        <end position="66"/>
    </location>
</feature>
<evidence type="ECO:0000256" key="3">
    <source>
        <dbReference type="ARBA" id="ARBA00023125"/>
    </source>
</evidence>
<sequence>MNWLGKSLPPLSTLLPFEAAARLESISRAAEELHLTQAAVSRQVRALEENLGVALFERRNRGVFLTPAGRELAATVSRSLRTMADRANDMRSPGRGAQVTLFCQLCEAFYWLMPRLAAFNRRHPDIDLKLATSTRPIEEHHDPFDIALQTSGRPSGNHPLAFTASDEIYPICSPDHPAARGHPRSLASLTAFDLLHHHATPPDWMEWPDWLRAMGHSPDPPNPGKTFDSYPLMLQATLEGHGVALGWRRTTERLIASGELVRPVRESLHQSEAIAIYTRRGSPERPAARALLGWLQEALEGTPP</sequence>
<dbReference type="InterPro" id="IPR036390">
    <property type="entry name" value="WH_DNA-bd_sf"/>
</dbReference>
<name>A0A640W980_9GAMM</name>
<dbReference type="PANTHER" id="PTHR30537:SF74">
    <property type="entry name" value="HTH-TYPE TRANSCRIPTIONAL REGULATOR TRPI"/>
    <property type="match status" value="1"/>
</dbReference>
<accession>A0A640W980</accession>
<proteinExistence type="inferred from homology"/>
<dbReference type="Pfam" id="PF03466">
    <property type="entry name" value="LysR_substrate"/>
    <property type="match status" value="1"/>
</dbReference>
<dbReference type="Proteomes" id="UP000466024">
    <property type="component" value="Unassembled WGS sequence"/>
</dbReference>
<dbReference type="FunFam" id="1.10.10.10:FF:000038">
    <property type="entry name" value="Glycine cleavage system transcriptional activator"/>
    <property type="match status" value="1"/>
</dbReference>
<protein>
    <submittedName>
        <fullName evidence="6">LysR family transcriptional regulator</fullName>
    </submittedName>
</protein>
<dbReference type="EMBL" id="VTPX01000011">
    <property type="protein sequence ID" value="KAA0016413.1"/>
    <property type="molecule type" value="Genomic_DNA"/>
</dbReference>
<dbReference type="GO" id="GO:0003700">
    <property type="term" value="F:DNA-binding transcription factor activity"/>
    <property type="evidence" value="ECO:0007669"/>
    <property type="project" value="InterPro"/>
</dbReference>
<organism evidence="6 7">
    <name type="scientific">Salinicola corii</name>
    <dbReference type="NCBI Taxonomy" id="2606937"/>
    <lineage>
        <taxon>Bacteria</taxon>
        <taxon>Pseudomonadati</taxon>
        <taxon>Pseudomonadota</taxon>
        <taxon>Gammaproteobacteria</taxon>
        <taxon>Oceanospirillales</taxon>
        <taxon>Halomonadaceae</taxon>
        <taxon>Salinicola</taxon>
    </lineage>
</organism>
<comment type="similarity">
    <text evidence="1">Belongs to the LysR transcriptional regulatory family.</text>
</comment>
<dbReference type="PROSITE" id="PS50931">
    <property type="entry name" value="HTH_LYSR"/>
    <property type="match status" value="1"/>
</dbReference>
<comment type="caution">
    <text evidence="6">The sequence shown here is derived from an EMBL/GenBank/DDBJ whole genome shotgun (WGS) entry which is preliminary data.</text>
</comment>
<dbReference type="InterPro" id="IPR058163">
    <property type="entry name" value="LysR-type_TF_proteobact-type"/>
</dbReference>
<keyword evidence="7" id="KW-1185">Reference proteome</keyword>
<evidence type="ECO:0000256" key="1">
    <source>
        <dbReference type="ARBA" id="ARBA00009437"/>
    </source>
</evidence>
<dbReference type="PANTHER" id="PTHR30537">
    <property type="entry name" value="HTH-TYPE TRANSCRIPTIONAL REGULATOR"/>
    <property type="match status" value="1"/>
</dbReference>
<dbReference type="SUPFAM" id="SSF46785">
    <property type="entry name" value="Winged helix' DNA-binding domain"/>
    <property type="match status" value="1"/>
</dbReference>
<evidence type="ECO:0000313" key="6">
    <source>
        <dbReference type="EMBL" id="KAA0016413.1"/>
    </source>
</evidence>
<keyword evidence="3" id="KW-0238">DNA-binding</keyword>
<evidence type="ECO:0000256" key="4">
    <source>
        <dbReference type="ARBA" id="ARBA00023163"/>
    </source>
</evidence>